<accession>A0ABT3N5I1</accession>
<organism evidence="1 2">
    <name type="scientific">Desulfobotulus pelophilus</name>
    <dbReference type="NCBI Taxonomy" id="2823377"/>
    <lineage>
        <taxon>Bacteria</taxon>
        <taxon>Pseudomonadati</taxon>
        <taxon>Thermodesulfobacteriota</taxon>
        <taxon>Desulfobacteria</taxon>
        <taxon>Desulfobacterales</taxon>
        <taxon>Desulfobacteraceae</taxon>
        <taxon>Desulfobotulus</taxon>
    </lineage>
</organism>
<protein>
    <recommendedName>
        <fullName evidence="3">Universal stress protein</fullName>
    </recommendedName>
</protein>
<comment type="caution">
    <text evidence="1">The sequence shown here is derived from an EMBL/GenBank/DDBJ whole genome shotgun (WGS) entry which is preliminary data.</text>
</comment>
<name>A0ABT3N5I1_9BACT</name>
<gene>
    <name evidence="1" type="ORF">OOT00_01805</name>
</gene>
<reference evidence="1 2" key="1">
    <citation type="submission" date="2022-11" db="EMBL/GenBank/DDBJ databases">
        <title>Desulfobotulus tamanensis H1 sp. nov. - anaerobic, alkaliphilic, sulphate reducing bacterium isolated from terrestrial mud volcano.</title>
        <authorList>
            <person name="Frolova A."/>
            <person name="Merkel A.Y."/>
            <person name="Slobodkin A.I."/>
        </authorList>
    </citation>
    <scope>NUCLEOTIDE SEQUENCE [LARGE SCALE GENOMIC DNA]</scope>
    <source>
        <strain evidence="1 2">H1</strain>
    </source>
</reference>
<dbReference type="EMBL" id="JAPFPW010000001">
    <property type="protein sequence ID" value="MCW7752718.1"/>
    <property type="molecule type" value="Genomic_DNA"/>
</dbReference>
<proteinExistence type="predicted"/>
<evidence type="ECO:0000313" key="2">
    <source>
        <dbReference type="Proteomes" id="UP001209681"/>
    </source>
</evidence>
<dbReference type="Proteomes" id="UP001209681">
    <property type="component" value="Unassembled WGS sequence"/>
</dbReference>
<sequence length="273" mass="31155">MNPRLLHVYQNTPTGREALLQTSFFCRMMGAAPVIYLPESPRFLMYFEKKVVQVDLEGFHENREGVREWRSRASDILAEAGLDAHFLEIRHRTTPDLPDVPVDFDYMTCPVSPFPRFPVYSELGMRRLTAVAPFTLLLPSPVAREWKSLVVFYEGSGQGEGVLAAALMMARNADLPLDLFTFGSADSVRDLPFAGAIRHIFSGNKNGKRESLWMNVPHDALAVMGASHRSWLRERFGFTLKKEFRRRMASALLLTGPVAQERYMRIWERRMGS</sequence>
<keyword evidence="2" id="KW-1185">Reference proteome</keyword>
<dbReference type="RefSeq" id="WP_265423580.1">
    <property type="nucleotide sequence ID" value="NZ_JAPFPW010000001.1"/>
</dbReference>
<evidence type="ECO:0008006" key="3">
    <source>
        <dbReference type="Google" id="ProtNLM"/>
    </source>
</evidence>
<evidence type="ECO:0000313" key="1">
    <source>
        <dbReference type="EMBL" id="MCW7752718.1"/>
    </source>
</evidence>